<proteinExistence type="predicted"/>
<dbReference type="InterPro" id="IPR003018">
    <property type="entry name" value="GAF"/>
</dbReference>
<evidence type="ECO:0000313" key="7">
    <source>
        <dbReference type="Proteomes" id="UP000466607"/>
    </source>
</evidence>
<keyword evidence="4" id="KW-0804">Transcription</keyword>
<reference evidence="6 7" key="1">
    <citation type="journal article" date="2019" name="Emerg. Microbes Infect.">
        <title>Comprehensive subspecies identification of 175 nontuberculous mycobacteria species based on 7547 genomic profiles.</title>
        <authorList>
            <person name="Matsumoto Y."/>
            <person name="Kinjo T."/>
            <person name="Motooka D."/>
            <person name="Nabeya D."/>
            <person name="Jung N."/>
            <person name="Uechi K."/>
            <person name="Horii T."/>
            <person name="Iida T."/>
            <person name="Fujita J."/>
            <person name="Nakamura S."/>
        </authorList>
    </citation>
    <scope>NUCLEOTIDE SEQUENCE [LARGE SCALE GENOMIC DNA]</scope>
    <source>
        <strain evidence="6 7">JCM 17423</strain>
    </source>
</reference>
<sequence>MTDQRPDEMDRLENVSEAIESLQSLFTEDGALDDLLQRVAVSGAEAILDADYVSISVLTESAPRTAACTDDRVLPLDREQYSSGRGPCLEAADVGRPVRAVMSDDAQRWPEFVTAARACGVTATLSVPLLADRVGEQPELVGSLNIYSKTASAFDPFDEALMRLYVLTAGLLITNARRWQRSRDTIAQLGEALTSRSVIDQAKGALRAVHGCSEEEAFQRLVKESQNTNTKLHTVALNFLDSLNRAD</sequence>
<accession>A0AAD1MVF0</accession>
<organism evidence="6 7">
    <name type="scientific">Mycolicibacterium litorale</name>
    <dbReference type="NCBI Taxonomy" id="758802"/>
    <lineage>
        <taxon>Bacteria</taxon>
        <taxon>Bacillati</taxon>
        <taxon>Actinomycetota</taxon>
        <taxon>Actinomycetes</taxon>
        <taxon>Mycobacteriales</taxon>
        <taxon>Mycobacteriaceae</taxon>
        <taxon>Mycolicibacterium</taxon>
    </lineage>
</organism>
<dbReference type="InterPro" id="IPR005561">
    <property type="entry name" value="ANTAR"/>
</dbReference>
<dbReference type="Proteomes" id="UP000466607">
    <property type="component" value="Chromosome"/>
</dbReference>
<dbReference type="InterPro" id="IPR036388">
    <property type="entry name" value="WH-like_DNA-bd_sf"/>
</dbReference>
<dbReference type="SUPFAM" id="SSF52172">
    <property type="entry name" value="CheY-like"/>
    <property type="match status" value="1"/>
</dbReference>
<dbReference type="InterPro" id="IPR012074">
    <property type="entry name" value="GAF_ANTAR"/>
</dbReference>
<evidence type="ECO:0000259" key="5">
    <source>
        <dbReference type="PROSITE" id="PS50921"/>
    </source>
</evidence>
<protein>
    <submittedName>
        <fullName evidence="6">Transcriptional regulator</fullName>
    </submittedName>
</protein>
<feature type="domain" description="ANTAR" evidence="5">
    <location>
        <begin position="179"/>
        <end position="240"/>
    </location>
</feature>
<name>A0AAD1MVF0_9MYCO</name>
<gene>
    <name evidence="6" type="ORF">MLIT_42970</name>
</gene>
<evidence type="ECO:0000256" key="4">
    <source>
        <dbReference type="ARBA" id="ARBA00023163"/>
    </source>
</evidence>
<evidence type="ECO:0000256" key="3">
    <source>
        <dbReference type="ARBA" id="ARBA00023015"/>
    </source>
</evidence>
<dbReference type="InterPro" id="IPR029016">
    <property type="entry name" value="GAF-like_dom_sf"/>
</dbReference>
<dbReference type="GO" id="GO:0003723">
    <property type="term" value="F:RNA binding"/>
    <property type="evidence" value="ECO:0007669"/>
    <property type="project" value="InterPro"/>
</dbReference>
<dbReference type="Gene3D" id="1.10.10.10">
    <property type="entry name" value="Winged helix-like DNA-binding domain superfamily/Winged helix DNA-binding domain"/>
    <property type="match status" value="1"/>
</dbReference>
<dbReference type="InterPro" id="IPR011006">
    <property type="entry name" value="CheY-like_superfamily"/>
</dbReference>
<dbReference type="SUPFAM" id="SSF55781">
    <property type="entry name" value="GAF domain-like"/>
    <property type="match status" value="1"/>
</dbReference>
<evidence type="ECO:0000256" key="2">
    <source>
        <dbReference type="ARBA" id="ARBA00022777"/>
    </source>
</evidence>
<dbReference type="EMBL" id="AP022586">
    <property type="protein sequence ID" value="BBY18705.1"/>
    <property type="molecule type" value="Genomic_DNA"/>
</dbReference>
<keyword evidence="7" id="KW-1185">Reference proteome</keyword>
<dbReference type="PROSITE" id="PS50921">
    <property type="entry name" value="ANTAR"/>
    <property type="match status" value="1"/>
</dbReference>
<evidence type="ECO:0000256" key="1">
    <source>
        <dbReference type="ARBA" id="ARBA00022679"/>
    </source>
</evidence>
<keyword evidence="1" id="KW-0808">Transferase</keyword>
<keyword evidence="3" id="KW-0805">Transcription regulation</keyword>
<dbReference type="PIRSF" id="PIRSF036625">
    <property type="entry name" value="GAF_ANTAR"/>
    <property type="match status" value="1"/>
</dbReference>
<keyword evidence="2" id="KW-0418">Kinase</keyword>
<dbReference type="SMART" id="SM00065">
    <property type="entry name" value="GAF"/>
    <property type="match status" value="1"/>
</dbReference>
<dbReference type="AlphaFoldDB" id="A0AAD1MVF0"/>
<evidence type="ECO:0000313" key="6">
    <source>
        <dbReference type="EMBL" id="BBY18705.1"/>
    </source>
</evidence>
<dbReference type="GO" id="GO:0016301">
    <property type="term" value="F:kinase activity"/>
    <property type="evidence" value="ECO:0007669"/>
    <property type="project" value="UniProtKB-KW"/>
</dbReference>
<dbReference type="RefSeq" id="WP_234880295.1">
    <property type="nucleotide sequence ID" value="NZ_AP022586.1"/>
</dbReference>
<dbReference type="Gene3D" id="3.30.450.40">
    <property type="match status" value="1"/>
</dbReference>
<dbReference type="Pfam" id="PF03861">
    <property type="entry name" value="ANTAR"/>
    <property type="match status" value="1"/>
</dbReference>
<dbReference type="Pfam" id="PF13185">
    <property type="entry name" value="GAF_2"/>
    <property type="match status" value="1"/>
</dbReference>
<dbReference type="SMART" id="SM01012">
    <property type="entry name" value="ANTAR"/>
    <property type="match status" value="1"/>
</dbReference>